<reference evidence="2" key="3">
    <citation type="submission" date="2020-12" db="UniProtKB">
        <authorList>
            <consortium name="EnsemblPlants"/>
        </authorList>
    </citation>
    <scope>IDENTIFICATION</scope>
</reference>
<name>A0A2K1KM06_PHYPA</name>
<sequence>MLKRNAQFVETVFLKWHLVIYHVGGSQNRSCNKKLLKTYPPLPPRSFCLSGSRPSAISRASFGFSGNLELRTTVLYDLCFNACHVSPRISFDKPQSRNFIQAGRQYHYRIFGGVLHPYCSSRSCALGQFCSRSQCYPEISKQGSRSQHCLTALWKESSEINSLLTILVILPLE</sequence>
<organism evidence="1">
    <name type="scientific">Physcomitrium patens</name>
    <name type="common">Spreading-leaved earth moss</name>
    <name type="synonym">Physcomitrella patens</name>
    <dbReference type="NCBI Taxonomy" id="3218"/>
    <lineage>
        <taxon>Eukaryota</taxon>
        <taxon>Viridiplantae</taxon>
        <taxon>Streptophyta</taxon>
        <taxon>Embryophyta</taxon>
        <taxon>Bryophyta</taxon>
        <taxon>Bryophytina</taxon>
        <taxon>Bryopsida</taxon>
        <taxon>Funariidae</taxon>
        <taxon>Funariales</taxon>
        <taxon>Funariaceae</taxon>
        <taxon>Physcomitrium</taxon>
    </lineage>
</organism>
<keyword evidence="3" id="KW-1185">Reference proteome</keyword>
<accession>A0A2K1KM06</accession>
<dbReference type="EMBL" id="ABEU02000004">
    <property type="protein sequence ID" value="PNR54813.1"/>
    <property type="molecule type" value="Genomic_DNA"/>
</dbReference>
<reference evidence="1 3" key="1">
    <citation type="journal article" date="2008" name="Science">
        <title>The Physcomitrella genome reveals evolutionary insights into the conquest of land by plants.</title>
        <authorList>
            <person name="Rensing S."/>
            <person name="Lang D."/>
            <person name="Zimmer A."/>
            <person name="Terry A."/>
            <person name="Salamov A."/>
            <person name="Shapiro H."/>
            <person name="Nishiyama T."/>
            <person name="Perroud P.-F."/>
            <person name="Lindquist E."/>
            <person name="Kamisugi Y."/>
            <person name="Tanahashi T."/>
            <person name="Sakakibara K."/>
            <person name="Fujita T."/>
            <person name="Oishi K."/>
            <person name="Shin-I T."/>
            <person name="Kuroki Y."/>
            <person name="Toyoda A."/>
            <person name="Suzuki Y."/>
            <person name="Hashimoto A."/>
            <person name="Yamaguchi K."/>
            <person name="Sugano A."/>
            <person name="Kohara Y."/>
            <person name="Fujiyama A."/>
            <person name="Anterola A."/>
            <person name="Aoki S."/>
            <person name="Ashton N."/>
            <person name="Barbazuk W.B."/>
            <person name="Barker E."/>
            <person name="Bennetzen J."/>
            <person name="Bezanilla M."/>
            <person name="Blankenship R."/>
            <person name="Cho S.H."/>
            <person name="Dutcher S."/>
            <person name="Estelle M."/>
            <person name="Fawcett J.A."/>
            <person name="Gundlach H."/>
            <person name="Hanada K."/>
            <person name="Heyl A."/>
            <person name="Hicks K.A."/>
            <person name="Hugh J."/>
            <person name="Lohr M."/>
            <person name="Mayer K."/>
            <person name="Melkozernov A."/>
            <person name="Murata T."/>
            <person name="Nelson D."/>
            <person name="Pils B."/>
            <person name="Prigge M."/>
            <person name="Reiss B."/>
            <person name="Renner T."/>
            <person name="Rombauts S."/>
            <person name="Rushton P."/>
            <person name="Sanderfoot A."/>
            <person name="Schween G."/>
            <person name="Shiu S.-H."/>
            <person name="Stueber K."/>
            <person name="Theodoulou F.L."/>
            <person name="Tu H."/>
            <person name="Van de Peer Y."/>
            <person name="Verrier P.J."/>
            <person name="Waters E."/>
            <person name="Wood A."/>
            <person name="Yang L."/>
            <person name="Cove D."/>
            <person name="Cuming A."/>
            <person name="Hasebe M."/>
            <person name="Lucas S."/>
            <person name="Mishler D.B."/>
            <person name="Reski R."/>
            <person name="Grigoriev I."/>
            <person name="Quatrano R.S."/>
            <person name="Boore J.L."/>
        </authorList>
    </citation>
    <scope>NUCLEOTIDE SEQUENCE [LARGE SCALE GENOMIC DNA]</scope>
    <source>
        <strain evidence="2 3">cv. Gransden 2004</strain>
    </source>
</reference>
<dbReference type="EnsemblPlants" id="Pp3c4_3200V3.1">
    <property type="protein sequence ID" value="Pp3c4_3200V3.1"/>
    <property type="gene ID" value="Pp3c4_3200"/>
</dbReference>
<gene>
    <name evidence="1" type="ORF">PHYPA_005706</name>
</gene>
<reference evidence="1 3" key="2">
    <citation type="journal article" date="2018" name="Plant J.">
        <title>The Physcomitrella patens chromosome-scale assembly reveals moss genome structure and evolution.</title>
        <authorList>
            <person name="Lang D."/>
            <person name="Ullrich K.K."/>
            <person name="Murat F."/>
            <person name="Fuchs J."/>
            <person name="Jenkins J."/>
            <person name="Haas F.B."/>
            <person name="Piednoel M."/>
            <person name="Gundlach H."/>
            <person name="Van Bel M."/>
            <person name="Meyberg R."/>
            <person name="Vives C."/>
            <person name="Morata J."/>
            <person name="Symeonidi A."/>
            <person name="Hiss M."/>
            <person name="Muchero W."/>
            <person name="Kamisugi Y."/>
            <person name="Saleh O."/>
            <person name="Blanc G."/>
            <person name="Decker E.L."/>
            <person name="van Gessel N."/>
            <person name="Grimwood J."/>
            <person name="Hayes R.D."/>
            <person name="Graham S.W."/>
            <person name="Gunter L.E."/>
            <person name="McDaniel S.F."/>
            <person name="Hoernstein S.N.W."/>
            <person name="Larsson A."/>
            <person name="Li F.W."/>
            <person name="Perroud P.F."/>
            <person name="Phillips J."/>
            <person name="Ranjan P."/>
            <person name="Rokshar D.S."/>
            <person name="Rothfels C.J."/>
            <person name="Schneider L."/>
            <person name="Shu S."/>
            <person name="Stevenson D.W."/>
            <person name="Thummler F."/>
            <person name="Tillich M."/>
            <person name="Villarreal Aguilar J.C."/>
            <person name="Widiez T."/>
            <person name="Wong G.K."/>
            <person name="Wymore A."/>
            <person name="Zhang Y."/>
            <person name="Zimmer A.D."/>
            <person name="Quatrano R.S."/>
            <person name="Mayer K.F.X."/>
            <person name="Goodstein D."/>
            <person name="Casacuberta J.M."/>
            <person name="Vandepoele K."/>
            <person name="Reski R."/>
            <person name="Cuming A.C."/>
            <person name="Tuskan G.A."/>
            <person name="Maumus F."/>
            <person name="Salse J."/>
            <person name="Schmutz J."/>
            <person name="Rensing S.A."/>
        </authorList>
    </citation>
    <scope>NUCLEOTIDE SEQUENCE [LARGE SCALE GENOMIC DNA]</scope>
    <source>
        <strain evidence="2 3">cv. Gransden 2004</strain>
    </source>
</reference>
<evidence type="ECO:0000313" key="3">
    <source>
        <dbReference type="Proteomes" id="UP000006727"/>
    </source>
</evidence>
<dbReference type="Gramene" id="Pp3c4_3200V3.1">
    <property type="protein sequence ID" value="Pp3c4_3200V3.1"/>
    <property type="gene ID" value="Pp3c4_3200"/>
</dbReference>
<dbReference type="AlphaFoldDB" id="A0A2K1KM06"/>
<evidence type="ECO:0000313" key="1">
    <source>
        <dbReference type="EMBL" id="PNR54813.1"/>
    </source>
</evidence>
<proteinExistence type="predicted"/>
<dbReference type="InParanoid" id="A0A2K1KM06"/>
<protein>
    <submittedName>
        <fullName evidence="1 2">Uncharacterized protein</fullName>
    </submittedName>
</protein>
<evidence type="ECO:0000313" key="2">
    <source>
        <dbReference type="EnsemblPlants" id="Pp3c4_3200V3.1"/>
    </source>
</evidence>
<dbReference type="Proteomes" id="UP000006727">
    <property type="component" value="Chromosome 4"/>
</dbReference>